<gene>
    <name evidence="2" type="ORF">Q5H91_03565</name>
</gene>
<dbReference type="RefSeq" id="WP_305171833.1">
    <property type="nucleotide sequence ID" value="NZ_JAUUDS010000001.1"/>
</dbReference>
<protein>
    <submittedName>
        <fullName evidence="2">Uncharacterized protein</fullName>
    </submittedName>
</protein>
<dbReference type="Proteomes" id="UP001230685">
    <property type="component" value="Unassembled WGS sequence"/>
</dbReference>
<reference evidence="2 3" key="1">
    <citation type="submission" date="2023-07" db="EMBL/GenBank/DDBJ databases">
        <authorList>
            <person name="Kim M.K."/>
        </authorList>
    </citation>
    <scope>NUCLEOTIDE SEQUENCE [LARGE SCALE GENOMIC DNA]</scope>
    <source>
        <strain evidence="2 3">KR1UV-12</strain>
    </source>
</reference>
<accession>A0ABT9EHL2</accession>
<evidence type="ECO:0000313" key="2">
    <source>
        <dbReference type="EMBL" id="MDP1026278.1"/>
    </source>
</evidence>
<evidence type="ECO:0000256" key="1">
    <source>
        <dbReference type="SAM" id="MobiDB-lite"/>
    </source>
</evidence>
<comment type="caution">
    <text evidence="2">The sequence shown here is derived from an EMBL/GenBank/DDBJ whole genome shotgun (WGS) entry which is preliminary data.</text>
</comment>
<name>A0ABT9EHL2_9SPHN</name>
<feature type="compositionally biased region" description="Low complexity" evidence="1">
    <location>
        <begin position="272"/>
        <end position="281"/>
    </location>
</feature>
<dbReference type="EMBL" id="JAUUDS010000001">
    <property type="protein sequence ID" value="MDP1026278.1"/>
    <property type="molecule type" value="Genomic_DNA"/>
</dbReference>
<keyword evidence="3" id="KW-1185">Reference proteome</keyword>
<evidence type="ECO:0000313" key="3">
    <source>
        <dbReference type="Proteomes" id="UP001230685"/>
    </source>
</evidence>
<sequence length="308" mass="33178">MPMFAGARRPLVGGGAAQDDLLAVREPDPIPIESIMTPPDQVAALGRNLTNAQQPGFFARNGGLSGVLGTLSDAFSGSSKYRDRAMLAQQQQQQRADQIVALRRQQDQRWQDRQWQIEDRDARMNAPQYFNTGNDRVRFDPATGRAEVVYDGPEDYEAYASSLGLSPDDPSYEAAIKDYVLRANGPTALSGRQQLEGARQDNRVALRNTPTYAQSHPAPSRRGMAFTGAPRSPAAVISPILSKLAKGGPMTPGEQAALDYYRRPPGRGGRGSPAASAAPVRVGSRADYAKLPSGASYIAPDGSQRVKP</sequence>
<feature type="region of interest" description="Disordered" evidence="1">
    <location>
        <begin position="246"/>
        <end position="281"/>
    </location>
</feature>
<proteinExistence type="predicted"/>
<organism evidence="2 3">
    <name type="scientific">Sphingomonas aurea</name>
    <dbReference type="NCBI Taxonomy" id="3063994"/>
    <lineage>
        <taxon>Bacteria</taxon>
        <taxon>Pseudomonadati</taxon>
        <taxon>Pseudomonadota</taxon>
        <taxon>Alphaproteobacteria</taxon>
        <taxon>Sphingomonadales</taxon>
        <taxon>Sphingomonadaceae</taxon>
        <taxon>Sphingomonas</taxon>
    </lineage>
</organism>